<dbReference type="EMBL" id="CBTN010000011">
    <property type="protein sequence ID" value="CDH52015.1"/>
    <property type="molecule type" value="Genomic_DNA"/>
</dbReference>
<organism evidence="1 2">
    <name type="scientific">Lichtheimia corymbifera JMRC:FSU:9682</name>
    <dbReference type="NCBI Taxonomy" id="1263082"/>
    <lineage>
        <taxon>Eukaryota</taxon>
        <taxon>Fungi</taxon>
        <taxon>Fungi incertae sedis</taxon>
        <taxon>Mucoromycota</taxon>
        <taxon>Mucoromycotina</taxon>
        <taxon>Mucoromycetes</taxon>
        <taxon>Mucorales</taxon>
        <taxon>Lichtheimiaceae</taxon>
        <taxon>Lichtheimia</taxon>
    </lineage>
</organism>
<accession>A0A068RQS2</accession>
<name>A0A068RQS2_9FUNG</name>
<reference evidence="1" key="1">
    <citation type="submission" date="2013-08" db="EMBL/GenBank/DDBJ databases">
        <title>Gene expansion shapes genome architecture in the human pathogen Lichtheimia corymbifera: an evolutionary genomics analysis in the ancient terrestrial Mucorales (Mucoromycotina).</title>
        <authorList>
            <person name="Schwartze V.U."/>
            <person name="Winter S."/>
            <person name="Shelest E."/>
            <person name="Marcet-Houben M."/>
            <person name="Horn F."/>
            <person name="Wehner S."/>
            <person name="Hoffmann K."/>
            <person name="Riege K."/>
            <person name="Sammeth M."/>
            <person name="Nowrousian M."/>
            <person name="Valiante V."/>
            <person name="Linde J."/>
            <person name="Jacobsen I.D."/>
            <person name="Marz M."/>
            <person name="Brakhage A.A."/>
            <person name="Gabaldon T."/>
            <person name="Bocker S."/>
            <person name="Voigt K."/>
        </authorList>
    </citation>
    <scope>NUCLEOTIDE SEQUENCE [LARGE SCALE GENOMIC DNA]</scope>
    <source>
        <strain evidence="1">FSU 9682</strain>
    </source>
</reference>
<comment type="caution">
    <text evidence="1">The sequence shown here is derived from an EMBL/GenBank/DDBJ whole genome shotgun (WGS) entry which is preliminary data.</text>
</comment>
<protein>
    <submittedName>
        <fullName evidence="1">Uncharacterized protein</fullName>
    </submittedName>
</protein>
<proteinExistence type="predicted"/>
<dbReference type="VEuPathDB" id="FungiDB:LCOR_03548.1"/>
<dbReference type="Proteomes" id="UP000027586">
    <property type="component" value="Unassembled WGS sequence"/>
</dbReference>
<gene>
    <name evidence="1" type="ORF">LCOR_03548.1</name>
</gene>
<sequence>MPFRFNLCGSREALPAIVINKCIGIPGSANKSNKHCSPFLCKVFLARQIPAPDRRFSWLLLLIFKKRFFKCLVDLELVPSGRGGDVW</sequence>
<evidence type="ECO:0000313" key="2">
    <source>
        <dbReference type="Proteomes" id="UP000027586"/>
    </source>
</evidence>
<keyword evidence="2" id="KW-1185">Reference proteome</keyword>
<evidence type="ECO:0000313" key="1">
    <source>
        <dbReference type="EMBL" id="CDH52015.1"/>
    </source>
</evidence>
<dbReference type="AlphaFoldDB" id="A0A068RQS2"/>